<protein>
    <submittedName>
        <fullName evidence="6">Patatin-like phospholipase family protein</fullName>
    </submittedName>
</protein>
<name>A0ABU5EPK8_9FLAO</name>
<dbReference type="EMBL" id="JAXDAE010000013">
    <property type="protein sequence ID" value="MDY2588188.1"/>
    <property type="molecule type" value="Genomic_DNA"/>
</dbReference>
<evidence type="ECO:0000256" key="3">
    <source>
        <dbReference type="ARBA" id="ARBA00023098"/>
    </source>
</evidence>
<feature type="short sequence motif" description="GXGXXG" evidence="4">
    <location>
        <begin position="10"/>
        <end position="15"/>
    </location>
</feature>
<dbReference type="InterPro" id="IPR016035">
    <property type="entry name" value="Acyl_Trfase/lysoPLipase"/>
</dbReference>
<organism evidence="6 7">
    <name type="scientific">Winogradskyella aquimaris</name>
    <dbReference type="NCBI Taxonomy" id="864074"/>
    <lineage>
        <taxon>Bacteria</taxon>
        <taxon>Pseudomonadati</taxon>
        <taxon>Bacteroidota</taxon>
        <taxon>Flavobacteriia</taxon>
        <taxon>Flavobacteriales</taxon>
        <taxon>Flavobacteriaceae</taxon>
        <taxon>Winogradskyella</taxon>
    </lineage>
</organism>
<comment type="caution">
    <text evidence="6">The sequence shown here is derived from an EMBL/GenBank/DDBJ whole genome shotgun (WGS) entry which is preliminary data.</text>
</comment>
<reference evidence="6 7" key="1">
    <citation type="submission" date="2023-11" db="EMBL/GenBank/DDBJ databases">
        <title>Winogradskyella pelagius sp. nov., isolated from coastal sediment.</title>
        <authorList>
            <person name="Li F."/>
        </authorList>
    </citation>
    <scope>NUCLEOTIDE SEQUENCE [LARGE SCALE GENOMIC DNA]</scope>
    <source>
        <strain evidence="6 7">KCTC 23502</strain>
    </source>
</reference>
<dbReference type="Pfam" id="PF01734">
    <property type="entry name" value="Patatin"/>
    <property type="match status" value="1"/>
</dbReference>
<dbReference type="PANTHER" id="PTHR14226">
    <property type="entry name" value="NEUROPATHY TARGET ESTERASE/SWISS CHEESE D.MELANOGASTER"/>
    <property type="match status" value="1"/>
</dbReference>
<keyword evidence="2 4" id="KW-0442">Lipid degradation</keyword>
<keyword evidence="7" id="KW-1185">Reference proteome</keyword>
<dbReference type="Gene3D" id="3.40.1090.10">
    <property type="entry name" value="Cytosolic phospholipase A2 catalytic domain"/>
    <property type="match status" value="1"/>
</dbReference>
<gene>
    <name evidence="6" type="ORF">SNF14_12630</name>
</gene>
<evidence type="ECO:0000313" key="6">
    <source>
        <dbReference type="EMBL" id="MDY2588188.1"/>
    </source>
</evidence>
<dbReference type="SUPFAM" id="SSF52151">
    <property type="entry name" value="FabD/lysophospholipase-like"/>
    <property type="match status" value="1"/>
</dbReference>
<dbReference type="PROSITE" id="PS51635">
    <property type="entry name" value="PNPLA"/>
    <property type="match status" value="1"/>
</dbReference>
<feature type="active site" description="Proton acceptor" evidence="4">
    <location>
        <position position="153"/>
    </location>
</feature>
<dbReference type="RefSeq" id="WP_320556535.1">
    <property type="nucleotide sequence ID" value="NZ_JAXDAE010000013.1"/>
</dbReference>
<evidence type="ECO:0000313" key="7">
    <source>
        <dbReference type="Proteomes" id="UP001285855"/>
    </source>
</evidence>
<dbReference type="Proteomes" id="UP001285855">
    <property type="component" value="Unassembled WGS sequence"/>
</dbReference>
<feature type="short sequence motif" description="DGA/G" evidence="4">
    <location>
        <begin position="153"/>
        <end position="155"/>
    </location>
</feature>
<sequence>MKKISLVLSGGGARGIAHVGVLEALEQQGYEIHSITGTSMGAVVGGIYAAGKIKEFKQWILELNKIDVFKLVDFTLFNSGFIKGDKVFAELSTFIGDKQIQNLPIKFSATATDLVTRKEVLFTEGSLYDAMRASIAIPNVLTPVEKEGSILVDGGVVNNIPLNHAQRIDDDILIAVNVNANTPVPAKKENEHKEKQSYYQSLLEKFNTSLHQLISNDKKKKLGYFDIMNDSFEIMRDQLVKLSLENNPPDVLIETPRHICNIYDFYKADELIEIGYKETLKSLKDYNNKS</sequence>
<accession>A0ABU5EPK8</accession>
<evidence type="ECO:0000256" key="1">
    <source>
        <dbReference type="ARBA" id="ARBA00022801"/>
    </source>
</evidence>
<evidence type="ECO:0000256" key="2">
    <source>
        <dbReference type="ARBA" id="ARBA00022963"/>
    </source>
</evidence>
<feature type="domain" description="PNPLA" evidence="5">
    <location>
        <begin position="6"/>
        <end position="166"/>
    </location>
</feature>
<proteinExistence type="predicted"/>
<dbReference type="InterPro" id="IPR002641">
    <property type="entry name" value="PNPLA_dom"/>
</dbReference>
<dbReference type="PANTHER" id="PTHR14226:SF76">
    <property type="entry name" value="NTE FAMILY PROTEIN RSSA"/>
    <property type="match status" value="1"/>
</dbReference>
<feature type="short sequence motif" description="GXSXG" evidence="4">
    <location>
        <begin position="37"/>
        <end position="41"/>
    </location>
</feature>
<evidence type="ECO:0000256" key="4">
    <source>
        <dbReference type="PROSITE-ProRule" id="PRU01161"/>
    </source>
</evidence>
<evidence type="ECO:0000259" key="5">
    <source>
        <dbReference type="PROSITE" id="PS51635"/>
    </source>
</evidence>
<feature type="active site" description="Nucleophile" evidence="4">
    <location>
        <position position="39"/>
    </location>
</feature>
<keyword evidence="1 4" id="KW-0378">Hydrolase</keyword>
<keyword evidence="3 4" id="KW-0443">Lipid metabolism</keyword>
<dbReference type="InterPro" id="IPR050301">
    <property type="entry name" value="NTE"/>
</dbReference>